<dbReference type="InterPro" id="IPR001054">
    <property type="entry name" value="A/G_cyclase"/>
</dbReference>
<dbReference type="Gene3D" id="3.30.70.1230">
    <property type="entry name" value="Nucleotide cyclase"/>
    <property type="match status" value="1"/>
</dbReference>
<comment type="similarity">
    <text evidence="2">Belongs to the adenylyl cyclase class-3 family.</text>
</comment>
<dbReference type="PATRIC" id="fig|1447256.3.peg.2022"/>
<dbReference type="InterPro" id="IPR050697">
    <property type="entry name" value="Adenylyl/Guanylyl_Cyclase_3/4"/>
</dbReference>
<sequence length="724" mass="82818">MILNKKIKKFSIYFILSLSLSIFLSAIYIFFPNLPDSLDNRLRDYLFTIRGELPHNQNVVIVDIDETSIKSLGQWPWSRDKLAKILENLTLANVGIVGLDIVFAEEDRTSPHKILQDLKIYKKDVPNYDLEFANVVENSPVILGYQFDLVKKDNVNAKVPQIPAIFIEKDKPQDNKSYLIEAYNTILNIPQIQDKAYSSGFFNNIPDDTGIIRSVPLIISYDDTIYPSLALEVIRVINDTQKVVVQYDENGISNIFLDDISIPTDRYGRMLINFRGPERSFKYISAIDIYNNSFDKSEIDGKIVLIGTSAAGLFDLRATPFDSIFPGVEVHANIIDNILMQDFIYKASWLDGANILIIFVLSIIVVMLTTYTTFWANPIIFISFSISYLFLVYNLLFDYGIVLNILFPIATVLIASIMTTLFDYFYNIKKEEAIKAKFASKVSKNVMDDILKNIDKNEFSAKSKEVTIFFSDIRGFTNISEKLDAKELISFLNRYMQPMSEIIIKYQGTIDKFIGDAIMAYWNAPIDIKNHCDLALKASLEQLEVLEKLNVELQKENLPKIDIGIGLNTGTVIVGEMGSSLRSDYTVIGDTINLGSRVESLCKYYDSKLNISNFTKDKLQEKYIFRFLDLVKVKGKNEPVEIWQVLGSGEAKESLKEELDLYHKAIEFYKNSDFINALEIFESLENNENKTNKNIYKIYITRCKEFIKTPPKNFDGVYEHTTKA</sequence>
<feature type="transmembrane region" description="Helical" evidence="7">
    <location>
        <begin position="401"/>
        <end position="426"/>
    </location>
</feature>
<evidence type="ECO:0000256" key="4">
    <source>
        <dbReference type="ARBA" id="ARBA00022692"/>
    </source>
</evidence>
<dbReference type="Proteomes" id="UP000035514">
    <property type="component" value="Unassembled WGS sequence"/>
</dbReference>
<dbReference type="PANTHER" id="PTHR43081">
    <property type="entry name" value="ADENYLATE CYCLASE, TERMINAL-DIFFERENTIATION SPECIFIC-RELATED"/>
    <property type="match status" value="1"/>
</dbReference>
<proteinExistence type="inferred from homology"/>
<evidence type="ECO:0000313" key="9">
    <source>
        <dbReference type="EMBL" id="KLD97621.1"/>
    </source>
</evidence>
<feature type="domain" description="Guanylate cyclase" evidence="8">
    <location>
        <begin position="467"/>
        <end position="599"/>
    </location>
</feature>
<keyword evidence="3" id="KW-1003">Cell membrane</keyword>
<keyword evidence="5 7" id="KW-1133">Transmembrane helix</keyword>
<dbReference type="CDD" id="cd07302">
    <property type="entry name" value="CHD"/>
    <property type="match status" value="1"/>
</dbReference>
<comment type="caution">
    <text evidence="9">The sequence shown here is derived from an EMBL/GenBank/DDBJ whole genome shotgun (WGS) entry which is preliminary data.</text>
</comment>
<organism evidence="9 10">
    <name type="scientific">Aliarcobacter butzleri L348</name>
    <dbReference type="NCBI Taxonomy" id="1447256"/>
    <lineage>
        <taxon>Bacteria</taxon>
        <taxon>Pseudomonadati</taxon>
        <taxon>Campylobacterota</taxon>
        <taxon>Epsilonproteobacteria</taxon>
        <taxon>Campylobacterales</taxon>
        <taxon>Arcobacteraceae</taxon>
        <taxon>Aliarcobacter</taxon>
    </lineage>
</organism>
<feature type="transmembrane region" description="Helical" evidence="7">
    <location>
        <begin position="12"/>
        <end position="31"/>
    </location>
</feature>
<dbReference type="GO" id="GO:0004016">
    <property type="term" value="F:adenylate cyclase activity"/>
    <property type="evidence" value="ECO:0007669"/>
    <property type="project" value="UniProtKB-ARBA"/>
</dbReference>
<dbReference type="RefSeq" id="WP_046997187.1">
    <property type="nucleotide sequence ID" value="NZ_JAIQ01000144.1"/>
</dbReference>
<dbReference type="GO" id="GO:0030313">
    <property type="term" value="C:cell envelope"/>
    <property type="evidence" value="ECO:0007669"/>
    <property type="project" value="UniProtKB-SubCell"/>
</dbReference>
<dbReference type="GO" id="GO:0035556">
    <property type="term" value="P:intracellular signal transduction"/>
    <property type="evidence" value="ECO:0007669"/>
    <property type="project" value="InterPro"/>
</dbReference>
<dbReference type="EMBL" id="JAIQ01000144">
    <property type="protein sequence ID" value="KLD97621.1"/>
    <property type="molecule type" value="Genomic_DNA"/>
</dbReference>
<comment type="subcellular location">
    <subcellularLocation>
        <location evidence="1">Cell envelope</location>
    </subcellularLocation>
</comment>
<dbReference type="InterPro" id="IPR029787">
    <property type="entry name" value="Nucleotide_cyclase"/>
</dbReference>
<evidence type="ECO:0000256" key="6">
    <source>
        <dbReference type="ARBA" id="ARBA00023136"/>
    </source>
</evidence>
<dbReference type="Pfam" id="PF00211">
    <property type="entry name" value="Guanylate_cyc"/>
    <property type="match status" value="1"/>
</dbReference>
<dbReference type="GO" id="GO:0006171">
    <property type="term" value="P:cAMP biosynthetic process"/>
    <property type="evidence" value="ECO:0007669"/>
    <property type="project" value="TreeGrafter"/>
</dbReference>
<dbReference type="InterPro" id="IPR007890">
    <property type="entry name" value="CHASE2"/>
</dbReference>
<protein>
    <submittedName>
        <fullName evidence="9">Adenylate cyclase</fullName>
    </submittedName>
</protein>
<dbReference type="SMART" id="SM00044">
    <property type="entry name" value="CYCc"/>
    <property type="match status" value="1"/>
</dbReference>
<keyword evidence="6 7" id="KW-0472">Membrane</keyword>
<dbReference type="AlphaFoldDB" id="A0A0G9JTP9"/>
<evidence type="ECO:0000256" key="7">
    <source>
        <dbReference type="SAM" id="Phobius"/>
    </source>
</evidence>
<evidence type="ECO:0000313" key="10">
    <source>
        <dbReference type="Proteomes" id="UP000035514"/>
    </source>
</evidence>
<reference evidence="9 10" key="1">
    <citation type="submission" date="2014-01" db="EMBL/GenBank/DDBJ databases">
        <title>Development of a Comparative Genomic Fingerprinting Assay for High Resolution Genotyping of Arcobacter butzleri.</title>
        <authorList>
            <person name="Webb A.L."/>
            <person name="Inglis G.D."/>
            <person name="Kruczkiewicz P."/>
            <person name="Selinger L.B."/>
            <person name="Taboada E.N."/>
        </authorList>
    </citation>
    <scope>NUCLEOTIDE SEQUENCE [LARGE SCALE GENOMIC DNA]</scope>
    <source>
        <strain evidence="9 10">L348</strain>
    </source>
</reference>
<name>A0A0G9JTP9_9BACT</name>
<evidence type="ECO:0000259" key="8">
    <source>
        <dbReference type="PROSITE" id="PS50125"/>
    </source>
</evidence>
<dbReference type="PANTHER" id="PTHR43081:SF1">
    <property type="entry name" value="ADENYLATE CYCLASE, TERMINAL-DIFFERENTIATION SPECIFIC"/>
    <property type="match status" value="1"/>
</dbReference>
<gene>
    <name evidence="9" type="ORF">AA20_10355</name>
</gene>
<dbReference type="PROSITE" id="PS50125">
    <property type="entry name" value="GUANYLATE_CYCLASE_2"/>
    <property type="match status" value="1"/>
</dbReference>
<evidence type="ECO:0000256" key="2">
    <source>
        <dbReference type="ARBA" id="ARBA00005381"/>
    </source>
</evidence>
<evidence type="ECO:0000256" key="5">
    <source>
        <dbReference type="ARBA" id="ARBA00022989"/>
    </source>
</evidence>
<dbReference type="SMART" id="SM01080">
    <property type="entry name" value="CHASE2"/>
    <property type="match status" value="1"/>
</dbReference>
<accession>A0A0G9JTP9</accession>
<dbReference type="FunFam" id="3.30.70.1230:FF:000016">
    <property type="entry name" value="Adenylate/guanylate cyclase domain-containing protein"/>
    <property type="match status" value="1"/>
</dbReference>
<evidence type="ECO:0000256" key="1">
    <source>
        <dbReference type="ARBA" id="ARBA00004196"/>
    </source>
</evidence>
<dbReference type="Pfam" id="PF05226">
    <property type="entry name" value="CHASE2"/>
    <property type="match status" value="1"/>
</dbReference>
<feature type="transmembrane region" description="Helical" evidence="7">
    <location>
        <begin position="375"/>
        <end position="395"/>
    </location>
</feature>
<evidence type="ECO:0000256" key="3">
    <source>
        <dbReference type="ARBA" id="ARBA00022475"/>
    </source>
</evidence>
<dbReference type="SUPFAM" id="SSF55073">
    <property type="entry name" value="Nucleotide cyclase"/>
    <property type="match status" value="1"/>
</dbReference>
<keyword evidence="4 7" id="KW-0812">Transmembrane</keyword>
<feature type="transmembrane region" description="Helical" evidence="7">
    <location>
        <begin position="349"/>
        <end position="368"/>
    </location>
</feature>